<sequence>MSSSSPLTLDDIRSTLASKRLGRHLHLHHSLASTNSEAMMLAQNGAEDGTVVVAESQSAGRGRHARTWFSPPGLNLYCSIIVRGLGRGLSLADWLSWVPLTTALAVAEAVQETAATSLALKWPNDLLLDERKAGGILCESSLAIPDSPIVVIGIGLNVNVPRESFPDELRPIATSLFESSHRLVDRNRLLARLLLELEQSLDELRDHGSSRLLQAYQRRCTTLGRQVRVVLGTNEELLGTAVAITADGTLQVRPSTENSGTGKAPLIDIRAGDVIHVRN</sequence>
<dbReference type="CDD" id="cd16442">
    <property type="entry name" value="BPL"/>
    <property type="match status" value="1"/>
</dbReference>
<keyword evidence="1 6" id="KW-0436">Ligase</keyword>
<dbReference type="Pfam" id="PF02237">
    <property type="entry name" value="BPL_C"/>
    <property type="match status" value="1"/>
</dbReference>
<dbReference type="InterPro" id="IPR004408">
    <property type="entry name" value="Biotin_CoA_COase_ligase"/>
</dbReference>
<dbReference type="Proteomes" id="UP000248168">
    <property type="component" value="Unassembled WGS sequence"/>
</dbReference>
<dbReference type="InParanoid" id="A0A330L8D6"/>
<reference evidence="7" key="1">
    <citation type="submission" date="2018-04" db="EMBL/GenBank/DDBJ databases">
        <authorList>
            <person name="Lucker S."/>
            <person name="Sakoula D."/>
        </authorList>
    </citation>
    <scope>NUCLEOTIDE SEQUENCE [LARGE SCALE GENOMIC DNA]</scope>
</reference>
<dbReference type="PANTHER" id="PTHR12835">
    <property type="entry name" value="BIOTIN PROTEIN LIGASE"/>
    <property type="match status" value="1"/>
</dbReference>
<keyword evidence="2" id="KW-0092">Biotin</keyword>
<dbReference type="SUPFAM" id="SSF55681">
    <property type="entry name" value="Class II aaRS and biotin synthetases"/>
    <property type="match status" value="1"/>
</dbReference>
<evidence type="ECO:0000256" key="1">
    <source>
        <dbReference type="ARBA" id="ARBA00022598"/>
    </source>
</evidence>
<dbReference type="InterPro" id="IPR003142">
    <property type="entry name" value="BPL_C"/>
</dbReference>
<evidence type="ECO:0000313" key="6">
    <source>
        <dbReference type="EMBL" id="SPP65511.1"/>
    </source>
</evidence>
<dbReference type="PROSITE" id="PS51733">
    <property type="entry name" value="BPL_LPL_CATALYTIC"/>
    <property type="match status" value="1"/>
</dbReference>
<protein>
    <recommendedName>
        <fullName evidence="3">biotin--[biotin carboxyl-carrier protein] ligase</fullName>
        <ecNumber evidence="3">6.3.4.15</ecNumber>
    </recommendedName>
</protein>
<dbReference type="FunCoup" id="A0A330L8D6">
    <property type="interactions" value="412"/>
</dbReference>
<organism evidence="6 7">
    <name type="scientific">Nitrospira lenta</name>
    <dbReference type="NCBI Taxonomy" id="1436998"/>
    <lineage>
        <taxon>Bacteria</taxon>
        <taxon>Pseudomonadati</taxon>
        <taxon>Nitrospirota</taxon>
        <taxon>Nitrospiria</taxon>
        <taxon>Nitrospirales</taxon>
        <taxon>Nitrospiraceae</taxon>
        <taxon>Nitrospira</taxon>
    </lineage>
</organism>
<gene>
    <name evidence="6" type="ORF">NITLEN_30425</name>
</gene>
<dbReference type="NCBIfam" id="TIGR00121">
    <property type="entry name" value="birA_ligase"/>
    <property type="match status" value="1"/>
</dbReference>
<feature type="domain" description="BPL/LPL catalytic" evidence="5">
    <location>
        <begin position="10"/>
        <end position="205"/>
    </location>
</feature>
<dbReference type="Gene3D" id="3.30.930.10">
    <property type="entry name" value="Bira Bifunctional Protein, Domain 2"/>
    <property type="match status" value="1"/>
</dbReference>
<comment type="catalytic activity">
    <reaction evidence="4">
        <text>biotin + L-lysyl-[protein] + ATP = N(6)-biotinyl-L-lysyl-[protein] + AMP + diphosphate + H(+)</text>
        <dbReference type="Rhea" id="RHEA:11756"/>
        <dbReference type="Rhea" id="RHEA-COMP:9752"/>
        <dbReference type="Rhea" id="RHEA-COMP:10505"/>
        <dbReference type="ChEBI" id="CHEBI:15378"/>
        <dbReference type="ChEBI" id="CHEBI:29969"/>
        <dbReference type="ChEBI" id="CHEBI:30616"/>
        <dbReference type="ChEBI" id="CHEBI:33019"/>
        <dbReference type="ChEBI" id="CHEBI:57586"/>
        <dbReference type="ChEBI" id="CHEBI:83144"/>
        <dbReference type="ChEBI" id="CHEBI:456215"/>
        <dbReference type="EC" id="6.3.4.15"/>
    </reaction>
</comment>
<evidence type="ECO:0000256" key="2">
    <source>
        <dbReference type="ARBA" id="ARBA00023267"/>
    </source>
</evidence>
<dbReference type="EC" id="6.3.4.15" evidence="3"/>
<dbReference type="Pfam" id="PF03099">
    <property type="entry name" value="BPL_LplA_LipB"/>
    <property type="match status" value="1"/>
</dbReference>
<name>A0A330L8D6_9BACT</name>
<evidence type="ECO:0000256" key="3">
    <source>
        <dbReference type="ARBA" id="ARBA00024227"/>
    </source>
</evidence>
<dbReference type="InterPro" id="IPR045864">
    <property type="entry name" value="aa-tRNA-synth_II/BPL/LPL"/>
</dbReference>
<proteinExistence type="predicted"/>
<dbReference type="AlphaFoldDB" id="A0A330L8D6"/>
<dbReference type="Gene3D" id="2.30.30.100">
    <property type="match status" value="1"/>
</dbReference>
<dbReference type="RefSeq" id="WP_181416821.1">
    <property type="nucleotide sequence ID" value="NZ_OUNR01000016.1"/>
</dbReference>
<dbReference type="InterPro" id="IPR004143">
    <property type="entry name" value="BPL_LPL_catalytic"/>
</dbReference>
<dbReference type="GO" id="GO:0005737">
    <property type="term" value="C:cytoplasm"/>
    <property type="evidence" value="ECO:0007669"/>
    <property type="project" value="TreeGrafter"/>
</dbReference>
<keyword evidence="7" id="KW-1185">Reference proteome</keyword>
<dbReference type="EMBL" id="OUNR01000016">
    <property type="protein sequence ID" value="SPP65511.1"/>
    <property type="molecule type" value="Genomic_DNA"/>
</dbReference>
<evidence type="ECO:0000313" key="7">
    <source>
        <dbReference type="Proteomes" id="UP000248168"/>
    </source>
</evidence>
<accession>A0A330L8D6</accession>
<evidence type="ECO:0000259" key="5">
    <source>
        <dbReference type="PROSITE" id="PS51733"/>
    </source>
</evidence>
<dbReference type="PANTHER" id="PTHR12835:SF5">
    <property type="entry name" value="BIOTIN--PROTEIN LIGASE"/>
    <property type="match status" value="1"/>
</dbReference>
<evidence type="ECO:0000256" key="4">
    <source>
        <dbReference type="ARBA" id="ARBA00047846"/>
    </source>
</evidence>
<dbReference type="GO" id="GO:0004077">
    <property type="term" value="F:biotin--[biotin carboxyl-carrier protein] ligase activity"/>
    <property type="evidence" value="ECO:0007669"/>
    <property type="project" value="UniProtKB-EC"/>
</dbReference>